<name>A0A5B9Q8M6_9BACT</name>
<accession>A0A5B9Q8M6</accession>
<evidence type="ECO:0000256" key="1">
    <source>
        <dbReference type="SAM" id="MobiDB-lite"/>
    </source>
</evidence>
<dbReference type="EMBL" id="CP042913">
    <property type="protein sequence ID" value="QEG35258.1"/>
    <property type="molecule type" value="Genomic_DNA"/>
</dbReference>
<protein>
    <submittedName>
        <fullName evidence="2">Uncharacterized protein</fullName>
    </submittedName>
</protein>
<feature type="region of interest" description="Disordered" evidence="1">
    <location>
        <begin position="163"/>
        <end position="182"/>
    </location>
</feature>
<dbReference type="AlphaFoldDB" id="A0A5B9Q8M6"/>
<dbReference type="KEGG" id="bgok:Pr1d_25530"/>
<keyword evidence="3" id="KW-1185">Reference proteome</keyword>
<evidence type="ECO:0000313" key="3">
    <source>
        <dbReference type="Proteomes" id="UP000323917"/>
    </source>
</evidence>
<dbReference type="Proteomes" id="UP000323917">
    <property type="component" value="Chromosome"/>
</dbReference>
<organism evidence="2 3">
    <name type="scientific">Bythopirellula goksoeyrii</name>
    <dbReference type="NCBI Taxonomy" id="1400387"/>
    <lineage>
        <taxon>Bacteria</taxon>
        <taxon>Pseudomonadati</taxon>
        <taxon>Planctomycetota</taxon>
        <taxon>Planctomycetia</taxon>
        <taxon>Pirellulales</taxon>
        <taxon>Lacipirellulaceae</taxon>
        <taxon>Bythopirellula</taxon>
    </lineage>
</organism>
<evidence type="ECO:0000313" key="2">
    <source>
        <dbReference type="EMBL" id="QEG35258.1"/>
    </source>
</evidence>
<gene>
    <name evidence="2" type="ORF">Pr1d_25530</name>
</gene>
<feature type="compositionally biased region" description="Polar residues" evidence="1">
    <location>
        <begin position="171"/>
        <end position="182"/>
    </location>
</feature>
<dbReference type="RefSeq" id="WP_148073792.1">
    <property type="nucleotide sequence ID" value="NZ_CP042913.1"/>
</dbReference>
<sequence>MKKYKYKTYESVCTECRTITKTSQDDWFHGKLKPRCCKCGVTLQSRGKVIGKPKHVKRQGTKKKKPMKEACKGLLEKFDDYQVHARQHGLILRLKEVRSRCKHVYHLMAYRGEVQVANYWPNTGNLFINEQKTKVQSADDAMAIIVDKFGRLEHWNTGTLDPALPLKSEQHAPQSTPDTCTV</sequence>
<proteinExistence type="predicted"/>
<reference evidence="2 3" key="1">
    <citation type="submission" date="2019-08" db="EMBL/GenBank/DDBJ databases">
        <title>Deep-cultivation of Planctomycetes and their phenomic and genomic characterization uncovers novel biology.</title>
        <authorList>
            <person name="Wiegand S."/>
            <person name="Jogler M."/>
            <person name="Boedeker C."/>
            <person name="Pinto D."/>
            <person name="Vollmers J."/>
            <person name="Rivas-Marin E."/>
            <person name="Kohn T."/>
            <person name="Peeters S.H."/>
            <person name="Heuer A."/>
            <person name="Rast P."/>
            <person name="Oberbeckmann S."/>
            <person name="Bunk B."/>
            <person name="Jeske O."/>
            <person name="Meyerdierks A."/>
            <person name="Storesund J.E."/>
            <person name="Kallscheuer N."/>
            <person name="Luecker S."/>
            <person name="Lage O.M."/>
            <person name="Pohl T."/>
            <person name="Merkel B.J."/>
            <person name="Hornburger P."/>
            <person name="Mueller R.-W."/>
            <person name="Bruemmer F."/>
            <person name="Labrenz M."/>
            <person name="Spormann A.M."/>
            <person name="Op den Camp H."/>
            <person name="Overmann J."/>
            <person name="Amann R."/>
            <person name="Jetten M.S.M."/>
            <person name="Mascher T."/>
            <person name="Medema M.H."/>
            <person name="Devos D.P."/>
            <person name="Kaster A.-K."/>
            <person name="Ovreas L."/>
            <person name="Rohde M."/>
            <person name="Galperin M.Y."/>
            <person name="Jogler C."/>
        </authorList>
    </citation>
    <scope>NUCLEOTIDE SEQUENCE [LARGE SCALE GENOMIC DNA]</scope>
    <source>
        <strain evidence="2 3">Pr1d</strain>
    </source>
</reference>